<accession>A0A6H1Z9I3</accession>
<gene>
    <name evidence="4" type="ORF">MM415A00093_0052</name>
    <name evidence="2" type="ORF">MM415B00143_0060</name>
    <name evidence="1" type="ORF">TM448A00087_0052</name>
    <name evidence="3" type="ORF">TM448B00099_0035</name>
</gene>
<organism evidence="1">
    <name type="scientific">viral metagenome</name>
    <dbReference type="NCBI Taxonomy" id="1070528"/>
    <lineage>
        <taxon>unclassified sequences</taxon>
        <taxon>metagenomes</taxon>
        <taxon>organismal metagenomes</taxon>
    </lineage>
</organism>
<dbReference type="AlphaFoldDB" id="A0A6H1Z9I3"/>
<dbReference type="EMBL" id="MT144589">
    <property type="protein sequence ID" value="QJH93559.1"/>
    <property type="molecule type" value="Genomic_DNA"/>
</dbReference>
<dbReference type="EMBL" id="MT141577">
    <property type="protein sequence ID" value="QJA67909.1"/>
    <property type="molecule type" value="Genomic_DNA"/>
</dbReference>
<protein>
    <submittedName>
        <fullName evidence="1">Uncharacterized protein</fullName>
    </submittedName>
</protein>
<sequence>MKKINKKDYKKKWNEQNKWRFREIYNPKRKDYLKKWAMNHPLQKQRNDDKYSWNRKIKILREVAGNKEIKCVCCGIKDPRVLQVHHASGDGERDPKFYHNTYKLIRLNNFKDKQPNMNLEIRCANCNILAEYEAKRRYPWLIGFDDNFNPIWKEINEDKIAQ</sequence>
<evidence type="ECO:0000313" key="1">
    <source>
        <dbReference type="EMBL" id="QJA44119.1"/>
    </source>
</evidence>
<dbReference type="EMBL" id="MT143973">
    <property type="protein sequence ID" value="QJA44119.1"/>
    <property type="molecule type" value="Genomic_DNA"/>
</dbReference>
<name>A0A6H1Z9I3_9ZZZZ</name>
<evidence type="ECO:0000313" key="2">
    <source>
        <dbReference type="EMBL" id="QJA67909.1"/>
    </source>
</evidence>
<reference evidence="1" key="1">
    <citation type="submission" date="2020-03" db="EMBL/GenBank/DDBJ databases">
        <title>The deep terrestrial virosphere.</title>
        <authorList>
            <person name="Holmfeldt K."/>
            <person name="Nilsson E."/>
            <person name="Simone D."/>
            <person name="Lopez-Fernandez M."/>
            <person name="Wu X."/>
            <person name="de Brujin I."/>
            <person name="Lundin D."/>
            <person name="Andersson A."/>
            <person name="Bertilsson S."/>
            <person name="Dopson M."/>
        </authorList>
    </citation>
    <scope>NUCLEOTIDE SEQUENCE</scope>
    <source>
        <strain evidence="4">MM415A00093</strain>
        <strain evidence="2">MM415B00143</strain>
        <strain evidence="1">TM448A00087</strain>
        <strain evidence="3">TM448B00099</strain>
    </source>
</reference>
<dbReference type="EMBL" id="MT145187">
    <property type="protein sequence ID" value="QJI04559.1"/>
    <property type="molecule type" value="Genomic_DNA"/>
</dbReference>
<evidence type="ECO:0000313" key="3">
    <source>
        <dbReference type="EMBL" id="QJH93559.1"/>
    </source>
</evidence>
<proteinExistence type="predicted"/>
<evidence type="ECO:0000313" key="4">
    <source>
        <dbReference type="EMBL" id="QJI04559.1"/>
    </source>
</evidence>